<proteinExistence type="predicted"/>
<organism evidence="2 3">
    <name type="scientific">Leeuwenhoekiella polynyae</name>
    <dbReference type="NCBI Taxonomy" id="1550906"/>
    <lineage>
        <taxon>Bacteria</taxon>
        <taxon>Pseudomonadati</taxon>
        <taxon>Bacteroidota</taxon>
        <taxon>Flavobacteriia</taxon>
        <taxon>Flavobacteriales</taxon>
        <taxon>Flavobacteriaceae</taxon>
        <taxon>Leeuwenhoekiella</taxon>
    </lineage>
</organism>
<dbReference type="InterPro" id="IPR025877">
    <property type="entry name" value="MobA-like_NTP_Trfase"/>
</dbReference>
<evidence type="ECO:0000259" key="1">
    <source>
        <dbReference type="Pfam" id="PF12804"/>
    </source>
</evidence>
<evidence type="ECO:0000313" key="3">
    <source>
        <dbReference type="Proteomes" id="UP000289859"/>
    </source>
</evidence>
<protein>
    <submittedName>
        <fullName evidence="2">Molybdenum cofactor cytidylyltransferase</fullName>
    </submittedName>
</protein>
<reference evidence="2 3" key="1">
    <citation type="submission" date="2018-07" db="EMBL/GenBank/DDBJ databases">
        <title>Leeuwenhoekiella genomics.</title>
        <authorList>
            <person name="Tahon G."/>
            <person name="Willems A."/>
        </authorList>
    </citation>
    <scope>NUCLEOTIDE SEQUENCE [LARGE SCALE GENOMIC DNA]</scope>
    <source>
        <strain evidence="2 3">LMG 29608</strain>
    </source>
</reference>
<keyword evidence="2" id="KW-0548">Nucleotidyltransferase</keyword>
<gene>
    <name evidence="2" type="ORF">DSM02_3134</name>
</gene>
<accession>A0A4Q0NZA2</accession>
<dbReference type="PANTHER" id="PTHR43777">
    <property type="entry name" value="MOLYBDENUM COFACTOR CYTIDYLYLTRANSFERASE"/>
    <property type="match status" value="1"/>
</dbReference>
<dbReference type="RefSeq" id="WP_164918325.1">
    <property type="nucleotide sequence ID" value="NZ_JBHUOO010000042.1"/>
</dbReference>
<dbReference type="InterPro" id="IPR029044">
    <property type="entry name" value="Nucleotide-diphossugar_trans"/>
</dbReference>
<feature type="domain" description="MobA-like NTP transferase" evidence="1">
    <location>
        <begin position="7"/>
        <end position="165"/>
    </location>
</feature>
<dbReference type="PANTHER" id="PTHR43777:SF1">
    <property type="entry name" value="MOLYBDENUM COFACTOR CYTIDYLYLTRANSFERASE"/>
    <property type="match status" value="1"/>
</dbReference>
<dbReference type="EMBL" id="QOVK01000017">
    <property type="protein sequence ID" value="RXG17798.1"/>
    <property type="molecule type" value="Genomic_DNA"/>
</dbReference>
<keyword evidence="3" id="KW-1185">Reference proteome</keyword>
<dbReference type="SUPFAM" id="SSF53448">
    <property type="entry name" value="Nucleotide-diphospho-sugar transferases"/>
    <property type="match status" value="1"/>
</dbReference>
<dbReference type="Proteomes" id="UP000289859">
    <property type="component" value="Unassembled WGS sequence"/>
</dbReference>
<name>A0A4Q0NZA2_9FLAO</name>
<dbReference type="Gene3D" id="3.90.550.10">
    <property type="entry name" value="Spore Coat Polysaccharide Biosynthesis Protein SpsA, Chain A"/>
    <property type="match status" value="1"/>
</dbReference>
<keyword evidence="2" id="KW-0808">Transferase</keyword>
<evidence type="ECO:0000313" key="2">
    <source>
        <dbReference type="EMBL" id="RXG17798.1"/>
    </source>
</evidence>
<comment type="caution">
    <text evidence="2">The sequence shown here is derived from an EMBL/GenBank/DDBJ whole genome shotgun (WGS) entry which is preliminary data.</text>
</comment>
<dbReference type="CDD" id="cd04182">
    <property type="entry name" value="GT_2_like_f"/>
    <property type="match status" value="1"/>
</dbReference>
<sequence>MKKTAILILAAGNSTRMGEAKQLLPYGTKTLLEHAIVQAKNSIAEQIFCVLGANAETIEKTINSDLVFIHNKSWQDGLSSSIACGVEKVRLMGFDAILVMLADQPKIDTAYLNLLIETSVEYKTKCVASDYGTRNGVPAVFPKTYFKELLNLKGDQGAKNLLNATDEKIIALDAQDKIQDIDTPEDYARLLKK</sequence>
<dbReference type="GO" id="GO:0016779">
    <property type="term" value="F:nucleotidyltransferase activity"/>
    <property type="evidence" value="ECO:0007669"/>
    <property type="project" value="UniProtKB-KW"/>
</dbReference>
<dbReference type="Pfam" id="PF12804">
    <property type="entry name" value="NTP_transf_3"/>
    <property type="match status" value="1"/>
</dbReference>
<dbReference type="AlphaFoldDB" id="A0A4Q0NZA2"/>